<dbReference type="Proteomes" id="UP000541444">
    <property type="component" value="Unassembled WGS sequence"/>
</dbReference>
<dbReference type="OrthoDB" id="2013833at2759"/>
<keyword evidence="6" id="KW-1185">Reference proteome</keyword>
<dbReference type="GO" id="GO:0005524">
    <property type="term" value="F:ATP binding"/>
    <property type="evidence" value="ECO:0007669"/>
    <property type="project" value="InterPro"/>
</dbReference>
<accession>A0A7J7M904</accession>
<dbReference type="EMBL" id="JACGCM010001697">
    <property type="protein sequence ID" value="KAF6151356.1"/>
    <property type="molecule type" value="Genomic_DNA"/>
</dbReference>
<dbReference type="InterPro" id="IPR001245">
    <property type="entry name" value="Ser-Thr/Tyr_kinase_cat_dom"/>
</dbReference>
<keyword evidence="3" id="KW-0472">Membrane</keyword>
<dbReference type="SMART" id="SM00219">
    <property type="entry name" value="TyrKc"/>
    <property type="match status" value="1"/>
</dbReference>
<dbReference type="Gene3D" id="1.10.510.10">
    <property type="entry name" value="Transferase(Phosphotransferase) domain 1"/>
    <property type="match status" value="1"/>
</dbReference>
<dbReference type="Pfam" id="PF07714">
    <property type="entry name" value="PK_Tyr_Ser-Thr"/>
    <property type="match status" value="1"/>
</dbReference>
<sequence>QEILSSVLYVIAQVEAVKNLARNRLQGNREFLIEVLTLSLLHNKNMVNLIGYYAEGDQRILVYKCILFGSLEDHLLDLPSNKKPLDWSTTRMKKARGAAKGPEYLQDTANTSVICHDFKASNILFAEEFNPKLSDFRLAKLRPIKDKSYVSTRVMGTYGYCVPEYALIGNYPIKGLYQAPAIAAMCLQEEAGTRPLISDVVSSLEYLAIPQIEERVFGAKIEEVERSWEKPYLYYAILTHSQ</sequence>
<evidence type="ECO:0000256" key="2">
    <source>
        <dbReference type="ARBA" id="ARBA00022527"/>
    </source>
</evidence>
<dbReference type="Gene3D" id="3.30.200.20">
    <property type="entry name" value="Phosphorylase Kinase, domain 1"/>
    <property type="match status" value="1"/>
</dbReference>
<evidence type="ECO:0000313" key="5">
    <source>
        <dbReference type="EMBL" id="KAF6151356.1"/>
    </source>
</evidence>
<dbReference type="GO" id="GO:0004674">
    <property type="term" value="F:protein serine/threonine kinase activity"/>
    <property type="evidence" value="ECO:0007669"/>
    <property type="project" value="UniProtKB-KW"/>
</dbReference>
<gene>
    <name evidence="5" type="ORF">GIB67_040629</name>
</gene>
<dbReference type="InterPro" id="IPR011009">
    <property type="entry name" value="Kinase-like_dom_sf"/>
</dbReference>
<dbReference type="InterPro" id="IPR020635">
    <property type="entry name" value="Tyr_kinase_cat_dom"/>
</dbReference>
<keyword evidence="2" id="KW-0808">Transferase</keyword>
<keyword evidence="2" id="KW-0723">Serine/threonine-protein kinase</keyword>
<reference evidence="5 6" key="1">
    <citation type="journal article" date="2020" name="IScience">
        <title>Genome Sequencing of the Endangered Kingdonia uniflora (Circaeasteraceae, Ranunculales) Reveals Potential Mechanisms of Evolutionary Specialization.</title>
        <authorList>
            <person name="Sun Y."/>
            <person name="Deng T."/>
            <person name="Zhang A."/>
            <person name="Moore M.J."/>
            <person name="Landis J.B."/>
            <person name="Lin N."/>
            <person name="Zhang H."/>
            <person name="Zhang X."/>
            <person name="Huang J."/>
            <person name="Zhang X."/>
            <person name="Sun H."/>
            <person name="Wang H."/>
        </authorList>
    </citation>
    <scope>NUCLEOTIDE SEQUENCE [LARGE SCALE GENOMIC DNA]</scope>
    <source>
        <strain evidence="5">TB1705</strain>
        <tissue evidence="5">Leaf</tissue>
    </source>
</reference>
<dbReference type="GO" id="GO:0016020">
    <property type="term" value="C:membrane"/>
    <property type="evidence" value="ECO:0007669"/>
    <property type="project" value="UniProtKB-SubCell"/>
</dbReference>
<feature type="domain" description="Protein kinase" evidence="4">
    <location>
        <begin position="1"/>
        <end position="242"/>
    </location>
</feature>
<dbReference type="InterPro" id="IPR000719">
    <property type="entry name" value="Prot_kinase_dom"/>
</dbReference>
<dbReference type="PANTHER" id="PTHR47985">
    <property type="entry name" value="OS07G0668900 PROTEIN"/>
    <property type="match status" value="1"/>
</dbReference>
<comment type="subcellular location">
    <subcellularLocation>
        <location evidence="1">Membrane</location>
    </subcellularLocation>
</comment>
<keyword evidence="2" id="KW-0418">Kinase</keyword>
<dbReference type="SUPFAM" id="SSF56112">
    <property type="entry name" value="Protein kinase-like (PK-like)"/>
    <property type="match status" value="1"/>
</dbReference>
<proteinExistence type="predicted"/>
<protein>
    <recommendedName>
        <fullName evidence="4">Protein kinase domain-containing protein</fullName>
    </recommendedName>
</protein>
<organism evidence="5 6">
    <name type="scientific">Kingdonia uniflora</name>
    <dbReference type="NCBI Taxonomy" id="39325"/>
    <lineage>
        <taxon>Eukaryota</taxon>
        <taxon>Viridiplantae</taxon>
        <taxon>Streptophyta</taxon>
        <taxon>Embryophyta</taxon>
        <taxon>Tracheophyta</taxon>
        <taxon>Spermatophyta</taxon>
        <taxon>Magnoliopsida</taxon>
        <taxon>Ranunculales</taxon>
        <taxon>Circaeasteraceae</taxon>
        <taxon>Kingdonia</taxon>
    </lineage>
</organism>
<evidence type="ECO:0000256" key="1">
    <source>
        <dbReference type="ARBA" id="ARBA00004370"/>
    </source>
</evidence>
<dbReference type="AlphaFoldDB" id="A0A7J7M904"/>
<evidence type="ECO:0000313" key="6">
    <source>
        <dbReference type="Proteomes" id="UP000541444"/>
    </source>
</evidence>
<dbReference type="GO" id="GO:0004713">
    <property type="term" value="F:protein tyrosine kinase activity"/>
    <property type="evidence" value="ECO:0007669"/>
    <property type="project" value="InterPro"/>
</dbReference>
<dbReference type="PROSITE" id="PS50011">
    <property type="entry name" value="PROTEIN_KINASE_DOM"/>
    <property type="match status" value="1"/>
</dbReference>
<comment type="caution">
    <text evidence="5">The sequence shown here is derived from an EMBL/GenBank/DDBJ whole genome shotgun (WGS) entry which is preliminary data.</text>
</comment>
<feature type="non-terminal residue" evidence="5">
    <location>
        <position position="242"/>
    </location>
</feature>
<name>A0A7J7M904_9MAGN</name>
<dbReference type="PANTHER" id="PTHR47985:SF39">
    <property type="entry name" value="SERINE_THREONINE-PROTEIN KINASE PBL23-RELATED"/>
    <property type="match status" value="1"/>
</dbReference>
<evidence type="ECO:0000259" key="4">
    <source>
        <dbReference type="PROSITE" id="PS50011"/>
    </source>
</evidence>
<evidence type="ECO:0000256" key="3">
    <source>
        <dbReference type="ARBA" id="ARBA00023136"/>
    </source>
</evidence>